<evidence type="ECO:0000256" key="4">
    <source>
        <dbReference type="ARBA" id="ARBA00022960"/>
    </source>
</evidence>
<keyword evidence="5" id="KW-0573">Peptidoglycan synthesis</keyword>
<comment type="caution">
    <text evidence="9">The sequence shown here is derived from an EMBL/GenBank/DDBJ whole genome shotgun (WGS) entry which is preliminary data.</text>
</comment>
<dbReference type="GO" id="GO:0009252">
    <property type="term" value="P:peptidoglycan biosynthetic process"/>
    <property type="evidence" value="ECO:0007669"/>
    <property type="project" value="UniProtKB-KW"/>
</dbReference>
<feature type="transmembrane region" description="Helical" evidence="8">
    <location>
        <begin position="347"/>
        <end position="367"/>
    </location>
</feature>
<dbReference type="GO" id="GO:0008360">
    <property type="term" value="P:regulation of cell shape"/>
    <property type="evidence" value="ECO:0007669"/>
    <property type="project" value="UniProtKB-KW"/>
</dbReference>
<dbReference type="Proteomes" id="UP000053681">
    <property type="component" value="Unassembled WGS sequence"/>
</dbReference>
<dbReference type="PANTHER" id="PTHR47019">
    <property type="entry name" value="LIPID II FLIPPASE MURJ"/>
    <property type="match status" value="1"/>
</dbReference>
<feature type="transmembrane region" description="Helical" evidence="8">
    <location>
        <begin position="179"/>
        <end position="200"/>
    </location>
</feature>
<dbReference type="GO" id="GO:0015648">
    <property type="term" value="F:lipid-linked peptidoglycan transporter activity"/>
    <property type="evidence" value="ECO:0007669"/>
    <property type="project" value="TreeGrafter"/>
</dbReference>
<feature type="transmembrane region" description="Helical" evidence="8">
    <location>
        <begin position="303"/>
        <end position="321"/>
    </location>
</feature>
<feature type="transmembrane region" description="Helical" evidence="8">
    <location>
        <begin position="466"/>
        <end position="489"/>
    </location>
</feature>
<evidence type="ECO:0000256" key="7">
    <source>
        <dbReference type="ARBA" id="ARBA00023136"/>
    </source>
</evidence>
<evidence type="ECO:0000256" key="6">
    <source>
        <dbReference type="ARBA" id="ARBA00022989"/>
    </source>
</evidence>
<feature type="transmembrane region" description="Helical" evidence="8">
    <location>
        <begin position="259"/>
        <end position="283"/>
    </location>
</feature>
<keyword evidence="3 8" id="KW-0812">Transmembrane</keyword>
<accession>A0A0V8JHB7</accession>
<evidence type="ECO:0000256" key="2">
    <source>
        <dbReference type="ARBA" id="ARBA00022475"/>
    </source>
</evidence>
<feature type="transmembrane region" description="Helical" evidence="8">
    <location>
        <begin position="154"/>
        <end position="173"/>
    </location>
</feature>
<dbReference type="EMBL" id="LNQP01000092">
    <property type="protein sequence ID" value="KSU86344.1"/>
    <property type="molecule type" value="Genomic_DNA"/>
</dbReference>
<organism evidence="9 10">
    <name type="scientific">Priestia veravalensis</name>
    <dbReference type="NCBI Taxonomy" id="1414648"/>
    <lineage>
        <taxon>Bacteria</taxon>
        <taxon>Bacillati</taxon>
        <taxon>Bacillota</taxon>
        <taxon>Bacilli</taxon>
        <taxon>Bacillales</taxon>
        <taxon>Bacillaceae</taxon>
        <taxon>Priestia</taxon>
    </lineage>
</organism>
<dbReference type="PRINTS" id="PR01806">
    <property type="entry name" value="VIRFACTRMVIN"/>
</dbReference>
<keyword evidence="6 8" id="KW-1133">Transmembrane helix</keyword>
<feature type="transmembrane region" description="Helical" evidence="8">
    <location>
        <begin position="399"/>
        <end position="421"/>
    </location>
</feature>
<dbReference type="PANTHER" id="PTHR47019:SF1">
    <property type="entry name" value="LIPID II FLIPPASE MURJ"/>
    <property type="match status" value="1"/>
</dbReference>
<name>A0A0V8JHB7_9BACI</name>
<gene>
    <name evidence="9" type="ORF">AS180_19190</name>
</gene>
<dbReference type="GO" id="GO:0005886">
    <property type="term" value="C:plasma membrane"/>
    <property type="evidence" value="ECO:0007669"/>
    <property type="project" value="UniProtKB-SubCell"/>
</dbReference>
<proteinExistence type="predicted"/>
<evidence type="ECO:0000256" key="8">
    <source>
        <dbReference type="SAM" id="Phobius"/>
    </source>
</evidence>
<feature type="transmembrane region" description="Helical" evidence="8">
    <location>
        <begin position="220"/>
        <end position="239"/>
    </location>
</feature>
<sequence length="501" mass="56247">MKSLKIASILLLVSTLFLKFSSMIRDLVIANYFGTSYIVDAYNAAMIIPNAFILFMLTGMKDAFIPSYLRYEKEGKGKSHLTNIVKSTFFICLVISILGSIAAFFYFPASYPNFSKAAIDIGIYTAILYFLSLSLVGVNAVYEGVFDANSQYSFSVFSQTVVVLFTILSTILLQDVIGGYAIALGYLLGTLASFLIKVVYFKPKNLLLWKQKIDREEVKIFYKVFIPVGVTIMVGQINLTVNFFFAGSFGEGVISYLNYAFRLVSIPQAIFGVTVATIIYPLIVKALNDKNEERFKTGIEKGLTFMLMLLVPTLVIMSFYMKDIVQIAYERGAFDATSTLKTTDTSYYYFGSVFFYSLQAILAKGFYSLGKGHVIMRIGLLSILLNVIFNLTFTKFLGYQGLALSMSVVGFFYTAIVFVMLNRLINGFHFRYLLKETTKILVASIPVMVAMYILKDIQALNDLHVLGRFTVVCLVGGLVYLISTFIFKVDGIMMVLRKRKR</sequence>
<feature type="transmembrane region" description="Helical" evidence="8">
    <location>
        <begin position="433"/>
        <end position="454"/>
    </location>
</feature>
<keyword evidence="7 8" id="KW-0472">Membrane</keyword>
<dbReference type="InterPro" id="IPR051050">
    <property type="entry name" value="Lipid_II_flippase_MurJ/MviN"/>
</dbReference>
<keyword evidence="2" id="KW-1003">Cell membrane</keyword>
<dbReference type="AlphaFoldDB" id="A0A0V8JHB7"/>
<dbReference type="NCBIfam" id="TIGR01695">
    <property type="entry name" value="murJ_mviN"/>
    <property type="match status" value="1"/>
</dbReference>
<keyword evidence="10" id="KW-1185">Reference proteome</keyword>
<reference evidence="9 10" key="1">
    <citation type="submission" date="2015-11" db="EMBL/GenBank/DDBJ databases">
        <title>Bacillus caseinolyticus sp nov.</title>
        <authorList>
            <person name="Dastager S.G."/>
            <person name="Mawlankar R."/>
        </authorList>
    </citation>
    <scope>NUCLEOTIDE SEQUENCE [LARGE SCALE GENOMIC DNA]</scope>
    <source>
        <strain evidence="9 10">SGD-V-76</strain>
    </source>
</reference>
<evidence type="ECO:0000313" key="10">
    <source>
        <dbReference type="Proteomes" id="UP000053681"/>
    </source>
</evidence>
<protein>
    <submittedName>
        <fullName evidence="9">Murein biosynthesis protein MurJ</fullName>
    </submittedName>
</protein>
<keyword evidence="4" id="KW-0133">Cell shape</keyword>
<evidence type="ECO:0000256" key="5">
    <source>
        <dbReference type="ARBA" id="ARBA00022984"/>
    </source>
</evidence>
<feature type="transmembrane region" description="Helical" evidence="8">
    <location>
        <begin position="374"/>
        <end position="393"/>
    </location>
</feature>
<dbReference type="Pfam" id="PF03023">
    <property type="entry name" value="MurJ"/>
    <property type="match status" value="1"/>
</dbReference>
<feature type="transmembrane region" description="Helical" evidence="8">
    <location>
        <begin position="89"/>
        <end position="109"/>
    </location>
</feature>
<evidence type="ECO:0000256" key="3">
    <source>
        <dbReference type="ARBA" id="ARBA00022692"/>
    </source>
</evidence>
<dbReference type="InterPro" id="IPR004268">
    <property type="entry name" value="MurJ"/>
</dbReference>
<dbReference type="RefSeq" id="WP_025910420.1">
    <property type="nucleotide sequence ID" value="NZ_KQ758706.1"/>
</dbReference>
<feature type="transmembrane region" description="Helical" evidence="8">
    <location>
        <begin position="46"/>
        <end position="69"/>
    </location>
</feature>
<feature type="transmembrane region" description="Helical" evidence="8">
    <location>
        <begin position="121"/>
        <end position="142"/>
    </location>
</feature>
<dbReference type="GO" id="GO:0034204">
    <property type="term" value="P:lipid translocation"/>
    <property type="evidence" value="ECO:0007669"/>
    <property type="project" value="TreeGrafter"/>
</dbReference>
<evidence type="ECO:0000313" key="9">
    <source>
        <dbReference type="EMBL" id="KSU86344.1"/>
    </source>
</evidence>
<evidence type="ECO:0000256" key="1">
    <source>
        <dbReference type="ARBA" id="ARBA00004651"/>
    </source>
</evidence>
<comment type="subcellular location">
    <subcellularLocation>
        <location evidence="1">Cell membrane</location>
        <topology evidence="1">Multi-pass membrane protein</topology>
    </subcellularLocation>
</comment>